<feature type="domain" description="ODAD1 central coiled coil region" evidence="4">
    <location>
        <begin position="193"/>
        <end position="478"/>
    </location>
</feature>
<dbReference type="AlphaFoldDB" id="A0A151NK99"/>
<sequence>MVLLVRTEWPLPGCDALWDEGSIQLLHRLRYFNFLETRRPSKEEKMPLHRSALSNRSDSSDLDLDGIAESELAKLQRQFRLLEGDRRAYAQESQETIRRQLAEIHRLEKEQEGLLKELQLAESRANQLRERAQAGSLRAMLQHKDQTQEQVAQERRTLACLDLEIQSWEKRLAELQRHAGSAGITERDKAQIQKKVQTLENQLNRTLAKFNSQLVLNAHLREELETMRIEHSRFQQLCRRLEREAHEKRKEIGAVIDTSSMAYDARDEAQAKLGQLREKAEKDVAQHGAEMKELQRVLDHDRRLRQFLAIKAQERSLTQEALEARQRRAQELAEGKRRDPEEELLESYEDAFRQLRELKGEDDLDLLVEKFLEEEDQNFAEFNYINEQNSELEWLGEHIAQLQQEIVAAQAQEEWAEQEHQAELRAVETKQEAAVQEAEHLLAKEKEIIKTLEHVKAGIRELFEELGCDRTGLDEVLGGGIVVRDSTLLLFLGRIEQRATELLAMRSYLASKNFDDPYDPSETARLLLGQTEGVPTLPRPPQPPTAREDHDTEEALTDGSEEEERPLTHSELRERILQEVLSREETLPSKRSLDPEQAAGCALHPMEA</sequence>
<evidence type="ECO:0000313" key="5">
    <source>
        <dbReference type="EMBL" id="KYO37190.1"/>
    </source>
</evidence>
<accession>A0A151NK99</accession>
<gene>
    <name evidence="5" type="primary">CCDC114</name>
    <name evidence="5" type="ORF">Y1Q_0018236</name>
</gene>
<feature type="coiled-coil region" evidence="2">
    <location>
        <begin position="72"/>
        <end position="297"/>
    </location>
</feature>
<evidence type="ECO:0000256" key="2">
    <source>
        <dbReference type="SAM" id="Coils"/>
    </source>
</evidence>
<dbReference type="EMBL" id="AKHW03002798">
    <property type="protein sequence ID" value="KYO37190.1"/>
    <property type="molecule type" value="Genomic_DNA"/>
</dbReference>
<evidence type="ECO:0000256" key="3">
    <source>
        <dbReference type="SAM" id="MobiDB-lite"/>
    </source>
</evidence>
<dbReference type="GO" id="GO:0005930">
    <property type="term" value="C:axoneme"/>
    <property type="evidence" value="ECO:0007669"/>
    <property type="project" value="TreeGrafter"/>
</dbReference>
<name>A0A151NK99_ALLMI</name>
<dbReference type="InterPro" id="IPR049258">
    <property type="entry name" value="ODAD1_CC"/>
</dbReference>
<comment type="caution">
    <text evidence="5">The sequence shown here is derived from an EMBL/GenBank/DDBJ whole genome shotgun (WGS) entry which is preliminary data.</text>
</comment>
<evidence type="ECO:0000256" key="1">
    <source>
        <dbReference type="ARBA" id="ARBA00023054"/>
    </source>
</evidence>
<dbReference type="Proteomes" id="UP000050525">
    <property type="component" value="Unassembled WGS sequence"/>
</dbReference>
<protein>
    <submittedName>
        <fullName evidence="5">Coiled-coil domain-containing protein 114</fullName>
    </submittedName>
</protein>
<dbReference type="eggNOG" id="ENOG502QSIU">
    <property type="taxonomic scope" value="Eukaryota"/>
</dbReference>
<feature type="compositionally biased region" description="Basic and acidic residues" evidence="3">
    <location>
        <begin position="565"/>
        <end position="594"/>
    </location>
</feature>
<dbReference type="PANTHER" id="PTHR21694">
    <property type="entry name" value="COILED-COIL DOMAIN-CONTAINING PROTEIN 63"/>
    <property type="match status" value="1"/>
</dbReference>
<dbReference type="GO" id="GO:0003341">
    <property type="term" value="P:cilium movement"/>
    <property type="evidence" value="ECO:0007669"/>
    <property type="project" value="TreeGrafter"/>
</dbReference>
<feature type="region of interest" description="Disordered" evidence="3">
    <location>
        <begin position="530"/>
        <end position="608"/>
    </location>
</feature>
<dbReference type="STRING" id="8496.A0A151NK99"/>
<keyword evidence="1 2" id="KW-0175">Coiled coil</keyword>
<dbReference type="GO" id="GO:0036158">
    <property type="term" value="P:outer dynein arm assembly"/>
    <property type="evidence" value="ECO:0007669"/>
    <property type="project" value="TreeGrafter"/>
</dbReference>
<organism evidence="5 6">
    <name type="scientific">Alligator mississippiensis</name>
    <name type="common">American alligator</name>
    <dbReference type="NCBI Taxonomy" id="8496"/>
    <lineage>
        <taxon>Eukaryota</taxon>
        <taxon>Metazoa</taxon>
        <taxon>Chordata</taxon>
        <taxon>Craniata</taxon>
        <taxon>Vertebrata</taxon>
        <taxon>Euteleostomi</taxon>
        <taxon>Archelosauria</taxon>
        <taxon>Archosauria</taxon>
        <taxon>Crocodylia</taxon>
        <taxon>Alligatoridae</taxon>
        <taxon>Alligatorinae</taxon>
        <taxon>Alligator</taxon>
    </lineage>
</organism>
<dbReference type="Pfam" id="PF21773">
    <property type="entry name" value="ODAD1_CC"/>
    <property type="match status" value="1"/>
</dbReference>
<evidence type="ECO:0000313" key="6">
    <source>
        <dbReference type="Proteomes" id="UP000050525"/>
    </source>
</evidence>
<proteinExistence type="predicted"/>
<dbReference type="PANTHER" id="PTHR21694:SF35">
    <property type="entry name" value="OUTER DYNEIN ARM-DOCKING COMPLEX SUBUNIT 1"/>
    <property type="match status" value="1"/>
</dbReference>
<feature type="compositionally biased region" description="Acidic residues" evidence="3">
    <location>
        <begin position="551"/>
        <end position="564"/>
    </location>
</feature>
<feature type="coiled-coil region" evidence="2">
    <location>
        <begin position="385"/>
        <end position="455"/>
    </location>
</feature>
<evidence type="ECO:0000259" key="4">
    <source>
        <dbReference type="Pfam" id="PF21773"/>
    </source>
</evidence>
<reference evidence="5 6" key="1">
    <citation type="journal article" date="2012" name="Genome Biol.">
        <title>Sequencing three crocodilian genomes to illuminate the evolution of archosaurs and amniotes.</title>
        <authorList>
            <person name="St John J.A."/>
            <person name="Braun E.L."/>
            <person name="Isberg S.R."/>
            <person name="Miles L.G."/>
            <person name="Chong A.Y."/>
            <person name="Gongora J."/>
            <person name="Dalzell P."/>
            <person name="Moran C."/>
            <person name="Bed'hom B."/>
            <person name="Abzhanov A."/>
            <person name="Burgess S.C."/>
            <person name="Cooksey A.M."/>
            <person name="Castoe T.A."/>
            <person name="Crawford N.G."/>
            <person name="Densmore L.D."/>
            <person name="Drew J.C."/>
            <person name="Edwards S.V."/>
            <person name="Faircloth B.C."/>
            <person name="Fujita M.K."/>
            <person name="Greenwold M.J."/>
            <person name="Hoffmann F.G."/>
            <person name="Howard J.M."/>
            <person name="Iguchi T."/>
            <person name="Janes D.E."/>
            <person name="Khan S.Y."/>
            <person name="Kohno S."/>
            <person name="de Koning A.J."/>
            <person name="Lance S.L."/>
            <person name="McCarthy F.M."/>
            <person name="McCormack J.E."/>
            <person name="Merchant M.E."/>
            <person name="Peterson D.G."/>
            <person name="Pollock D.D."/>
            <person name="Pourmand N."/>
            <person name="Raney B.J."/>
            <person name="Roessler K.A."/>
            <person name="Sanford J.R."/>
            <person name="Sawyer R.H."/>
            <person name="Schmidt C.J."/>
            <person name="Triplett E.W."/>
            <person name="Tuberville T.D."/>
            <person name="Venegas-Anaya M."/>
            <person name="Howard J.T."/>
            <person name="Jarvis E.D."/>
            <person name="Guillette L.J.Jr."/>
            <person name="Glenn T.C."/>
            <person name="Green R.E."/>
            <person name="Ray D.A."/>
        </authorList>
    </citation>
    <scope>NUCLEOTIDE SEQUENCE [LARGE SCALE GENOMIC DNA]</scope>
    <source>
        <strain evidence="5">KSC_2009_1</strain>
    </source>
</reference>
<keyword evidence="6" id="KW-1185">Reference proteome</keyword>
<dbReference type="InterPro" id="IPR051876">
    <property type="entry name" value="ODA-DC/CCD"/>
</dbReference>